<comment type="caution">
    <text evidence="1">The sequence shown here is derived from an EMBL/GenBank/DDBJ whole genome shotgun (WGS) entry which is preliminary data.</text>
</comment>
<evidence type="ECO:0000313" key="2">
    <source>
        <dbReference type="Proteomes" id="UP001597425"/>
    </source>
</evidence>
<gene>
    <name evidence="1" type="ORF">ACFSKX_11905</name>
</gene>
<name>A0ABW5EC03_9GAMM</name>
<dbReference type="InterPro" id="IPR016084">
    <property type="entry name" value="Haem_Oase-like_multi-hlx"/>
</dbReference>
<proteinExistence type="predicted"/>
<dbReference type="SUPFAM" id="SSF48613">
    <property type="entry name" value="Heme oxygenase-like"/>
    <property type="match status" value="1"/>
</dbReference>
<accession>A0ABW5EC03</accession>
<dbReference type="RefSeq" id="WP_265721190.1">
    <property type="nucleotide sequence ID" value="NZ_JAPIVK010000009.1"/>
</dbReference>
<protein>
    <submittedName>
        <fullName evidence="1">Iron-containing redox enzyme family protein</fullName>
    </submittedName>
</protein>
<dbReference type="EMBL" id="JBHUJD010000014">
    <property type="protein sequence ID" value="MFD2311121.1"/>
    <property type="molecule type" value="Genomic_DNA"/>
</dbReference>
<dbReference type="Proteomes" id="UP001597425">
    <property type="component" value="Unassembled WGS sequence"/>
</dbReference>
<sequence>MDTSEVAGEKVVTPERVERDVRYLIPESVYDYDHPEVIYWTKYFQEEAAKHNVFVNINATINSKRSITAAESMATAWYDFTRYVPVFLCKAVALTDDPERQHHLIQIAYDELGGRDKDFIHSNLFLEAISDVGIDLISQSAASIKEVLSGLDRTLEGIKSQYGIVGLLLSFEIIAEENIETLYNCLCHDKNCEKPLSESPFFKIHRADETEHIRHSVANFLRFCKTDTQKSEFKESFDAGIDFWQRFWDQNARIINMETDLRATA</sequence>
<reference evidence="2" key="1">
    <citation type="journal article" date="2019" name="Int. J. Syst. Evol. Microbiol.">
        <title>The Global Catalogue of Microorganisms (GCM) 10K type strain sequencing project: providing services to taxonomists for standard genome sequencing and annotation.</title>
        <authorList>
            <consortium name="The Broad Institute Genomics Platform"/>
            <consortium name="The Broad Institute Genome Sequencing Center for Infectious Disease"/>
            <person name="Wu L."/>
            <person name="Ma J."/>
        </authorList>
    </citation>
    <scope>NUCLEOTIDE SEQUENCE [LARGE SCALE GENOMIC DNA]</scope>
    <source>
        <strain evidence="2">KCTC 12848</strain>
    </source>
</reference>
<evidence type="ECO:0000313" key="1">
    <source>
        <dbReference type="EMBL" id="MFD2311121.1"/>
    </source>
</evidence>
<organism evidence="1 2">
    <name type="scientific">Microbulbifer halophilus</name>
    <dbReference type="NCBI Taxonomy" id="453963"/>
    <lineage>
        <taxon>Bacteria</taxon>
        <taxon>Pseudomonadati</taxon>
        <taxon>Pseudomonadota</taxon>
        <taxon>Gammaproteobacteria</taxon>
        <taxon>Cellvibrionales</taxon>
        <taxon>Microbulbiferaceae</taxon>
        <taxon>Microbulbifer</taxon>
    </lineage>
</organism>
<keyword evidence="2" id="KW-1185">Reference proteome</keyword>
<dbReference type="Gene3D" id="1.20.910.10">
    <property type="entry name" value="Heme oxygenase-like"/>
    <property type="match status" value="1"/>
</dbReference>
<dbReference type="Pfam" id="PF14518">
    <property type="entry name" value="Haem_oxygenas_2"/>
    <property type="match status" value="1"/>
</dbReference>